<evidence type="ECO:0000313" key="1">
    <source>
        <dbReference type="EMBL" id="QHW33700.1"/>
    </source>
</evidence>
<dbReference type="Gene3D" id="3.20.20.370">
    <property type="entry name" value="Glycoside hydrolase/deacetylase"/>
    <property type="match status" value="1"/>
</dbReference>
<keyword evidence="2" id="KW-1185">Reference proteome</keyword>
<sequence length="454" mass="51860">MANIKVLFWFDVEDYTTPESMDGFRGLIDLCDSRGIQGIFKLVGEKARMMVELGRQDIIEKLRNHEVGYHTDYHSVHPTISEYLEHMGFKDGAERFDREEYAGLKDVERITGMPNECYGQPGGAWAPQAFPAILKWGVPVYLDNHEQVTLNSRPYWYGGLLNFMELTGFMRMELVEDGLETAKQEFDAIYEKLSSEPVGFVSIVYHPNEFNTPRFWDDVNFARGKNPPRSEWQPASPLRPPGEMEKYLAMLGEFLDYILSRDNVEFITSAQARELERSSKGELSEEQVRKLAEDVDGELYFKEIDDYSLSASDTHSLFSRYLLDRPLAPELIYGPETEVASGGSPVVTVRALKQAIAEPYPDVFGYKQLPDTFKVGEASVNPVDLTCTLAKVIRDGLTDEDEVAVVRGRLRSQQHAKDDDFWGKGWIIFPEDFRVPNIVRMSKLQTWTLKPALF</sequence>
<proteinExistence type="predicted"/>
<dbReference type="SUPFAM" id="SSF88713">
    <property type="entry name" value="Glycoside hydrolase/deacetylase"/>
    <property type="match status" value="1"/>
</dbReference>
<dbReference type="EMBL" id="CP048286">
    <property type="protein sequence ID" value="QHW33700.1"/>
    <property type="molecule type" value="Genomic_DNA"/>
</dbReference>
<reference evidence="1 2" key="1">
    <citation type="submission" date="2020-02" db="EMBL/GenBank/DDBJ databases">
        <title>Paenibacillus sp. nov., isolated from rhizosphere soil of tomato.</title>
        <authorList>
            <person name="Weon H.-Y."/>
            <person name="Lee S.A."/>
        </authorList>
    </citation>
    <scope>NUCLEOTIDE SEQUENCE [LARGE SCALE GENOMIC DNA]</scope>
    <source>
        <strain evidence="1 2">14171R-81</strain>
    </source>
</reference>
<gene>
    <name evidence="1" type="ORF">GZH47_24815</name>
</gene>
<evidence type="ECO:0008006" key="3">
    <source>
        <dbReference type="Google" id="ProtNLM"/>
    </source>
</evidence>
<evidence type="ECO:0000313" key="2">
    <source>
        <dbReference type="Proteomes" id="UP000479114"/>
    </source>
</evidence>
<dbReference type="Proteomes" id="UP000479114">
    <property type="component" value="Chromosome"/>
</dbReference>
<dbReference type="RefSeq" id="WP_162643698.1">
    <property type="nucleotide sequence ID" value="NZ_CP048286.1"/>
</dbReference>
<dbReference type="InterPro" id="IPR011330">
    <property type="entry name" value="Glyco_hydro/deAcase_b/a-brl"/>
</dbReference>
<organism evidence="1 2">
    <name type="scientific">Paenibacillus rhizovicinus</name>
    <dbReference type="NCBI Taxonomy" id="2704463"/>
    <lineage>
        <taxon>Bacteria</taxon>
        <taxon>Bacillati</taxon>
        <taxon>Bacillota</taxon>
        <taxon>Bacilli</taxon>
        <taxon>Bacillales</taxon>
        <taxon>Paenibacillaceae</taxon>
        <taxon>Paenibacillus</taxon>
    </lineage>
</organism>
<dbReference type="AlphaFoldDB" id="A0A6C0P587"/>
<protein>
    <recommendedName>
        <fullName evidence="3">Polysaccharide deacetylase family protein</fullName>
    </recommendedName>
</protein>
<name>A0A6C0P587_9BACL</name>
<accession>A0A6C0P587</accession>
<dbReference type="KEGG" id="prz:GZH47_24815"/>
<dbReference type="GO" id="GO:0005975">
    <property type="term" value="P:carbohydrate metabolic process"/>
    <property type="evidence" value="ECO:0007669"/>
    <property type="project" value="InterPro"/>
</dbReference>